<proteinExistence type="inferred from homology"/>
<evidence type="ECO:0000259" key="22">
    <source>
        <dbReference type="PROSITE" id="PS51256"/>
    </source>
</evidence>
<feature type="domain" description="Protein kinase" evidence="21">
    <location>
        <begin position="154"/>
        <end position="419"/>
    </location>
</feature>
<dbReference type="InterPro" id="IPR045860">
    <property type="entry name" value="Snake_toxin-like_sf"/>
</dbReference>
<evidence type="ECO:0000256" key="18">
    <source>
        <dbReference type="PROSITE-ProRule" id="PRU10141"/>
    </source>
</evidence>
<evidence type="ECO:0000256" key="15">
    <source>
        <dbReference type="ARBA" id="ARBA00022989"/>
    </source>
</evidence>
<evidence type="ECO:0000256" key="10">
    <source>
        <dbReference type="ARBA" id="ARBA00022729"/>
    </source>
</evidence>
<dbReference type="GO" id="GO:0004675">
    <property type="term" value="F:transmembrane receptor protein serine/threonine kinase activity"/>
    <property type="evidence" value="ECO:0007669"/>
    <property type="project" value="UniProtKB-EC"/>
</dbReference>
<feature type="domain" description="GS" evidence="22">
    <location>
        <begin position="123"/>
        <end position="153"/>
    </location>
</feature>
<dbReference type="PROSITE" id="PS00107">
    <property type="entry name" value="PROTEIN_KINASE_ATP"/>
    <property type="match status" value="1"/>
</dbReference>
<dbReference type="Pfam" id="PF07714">
    <property type="entry name" value="PK_Tyr_Ser-Thr"/>
    <property type="match status" value="1"/>
</dbReference>
<keyword evidence="17 23" id="KW-0675">Receptor</keyword>
<comment type="similarity">
    <text evidence="4">Belongs to the protein kinase superfamily. TKL Ser/Thr protein kinase family. TGFB receptor subfamily.</text>
</comment>
<dbReference type="OrthoDB" id="69842at2759"/>
<keyword evidence="11 18" id="KW-0547">Nucleotide-binding</keyword>
<evidence type="ECO:0000256" key="12">
    <source>
        <dbReference type="ARBA" id="ARBA00022777"/>
    </source>
</evidence>
<dbReference type="InterPro" id="IPR000333">
    <property type="entry name" value="TGFB_receptor"/>
</dbReference>
<evidence type="ECO:0000313" key="23">
    <source>
        <dbReference type="EMBL" id="KAB7500544.1"/>
    </source>
</evidence>
<evidence type="ECO:0000313" key="24">
    <source>
        <dbReference type="Proteomes" id="UP000326759"/>
    </source>
</evidence>
<dbReference type="SMART" id="SM00467">
    <property type="entry name" value="GS"/>
    <property type="match status" value="1"/>
</dbReference>
<dbReference type="PANTHER" id="PTHR23255">
    <property type="entry name" value="TRANSFORMING GROWTH FACTOR-BETA RECEPTOR TYPE I AND II"/>
    <property type="match status" value="1"/>
</dbReference>
<keyword evidence="15 20" id="KW-1133">Transmembrane helix</keyword>
<dbReference type="EC" id="2.7.11.30" evidence="5"/>
<evidence type="ECO:0000256" key="17">
    <source>
        <dbReference type="ARBA" id="ARBA00023170"/>
    </source>
</evidence>
<dbReference type="PANTHER" id="PTHR23255:SF68">
    <property type="entry name" value="RECEPTOR PROTEIN SERINE_THREONINE KINASE"/>
    <property type="match status" value="1"/>
</dbReference>
<comment type="subcellular location">
    <subcellularLocation>
        <location evidence="3">Membrane</location>
        <topology evidence="3">Single-pass type I membrane protein</topology>
    </subcellularLocation>
</comment>
<dbReference type="SMART" id="SM00220">
    <property type="entry name" value="S_TKc"/>
    <property type="match status" value="1"/>
</dbReference>
<evidence type="ECO:0000256" key="13">
    <source>
        <dbReference type="ARBA" id="ARBA00022840"/>
    </source>
</evidence>
<evidence type="ECO:0000256" key="20">
    <source>
        <dbReference type="SAM" id="Phobius"/>
    </source>
</evidence>
<dbReference type="PROSITE" id="PS51256">
    <property type="entry name" value="GS"/>
    <property type="match status" value="1"/>
</dbReference>
<keyword evidence="12" id="KW-0418">Kinase</keyword>
<evidence type="ECO:0000256" key="2">
    <source>
        <dbReference type="ARBA" id="ARBA00001946"/>
    </source>
</evidence>
<dbReference type="SUPFAM" id="SSF56112">
    <property type="entry name" value="Protein kinase-like (PK-like)"/>
    <property type="match status" value="1"/>
</dbReference>
<comment type="cofactor">
    <cofactor evidence="1">
        <name>Mn(2+)</name>
        <dbReference type="ChEBI" id="CHEBI:29035"/>
    </cofactor>
</comment>
<evidence type="ECO:0000256" key="16">
    <source>
        <dbReference type="ARBA" id="ARBA00023136"/>
    </source>
</evidence>
<evidence type="ECO:0000256" key="3">
    <source>
        <dbReference type="ARBA" id="ARBA00004479"/>
    </source>
</evidence>
<evidence type="ECO:0000256" key="9">
    <source>
        <dbReference type="ARBA" id="ARBA00022723"/>
    </source>
</evidence>
<dbReference type="Gene3D" id="3.30.200.20">
    <property type="entry name" value="Phosphorylase Kinase, domain 1"/>
    <property type="match status" value="1"/>
</dbReference>
<evidence type="ECO:0000256" key="6">
    <source>
        <dbReference type="ARBA" id="ARBA00022527"/>
    </source>
</evidence>
<keyword evidence="10" id="KW-0732">Signal</keyword>
<dbReference type="PROSITE" id="PS00108">
    <property type="entry name" value="PROTEIN_KINASE_ST"/>
    <property type="match status" value="1"/>
</dbReference>
<evidence type="ECO:0000256" key="14">
    <source>
        <dbReference type="ARBA" id="ARBA00022842"/>
    </source>
</evidence>
<gene>
    <name evidence="23" type="primary">Bmpr1b</name>
    <name evidence="23" type="ORF">Anas_03397</name>
</gene>
<dbReference type="GO" id="GO:0005886">
    <property type="term" value="C:plasma membrane"/>
    <property type="evidence" value="ECO:0007669"/>
    <property type="project" value="TreeGrafter"/>
</dbReference>
<dbReference type="Gene3D" id="1.10.510.10">
    <property type="entry name" value="Transferase(Phosphotransferase) domain 1"/>
    <property type="match status" value="1"/>
</dbReference>
<dbReference type="InterPro" id="IPR008271">
    <property type="entry name" value="Ser/Thr_kinase_AS"/>
</dbReference>
<evidence type="ECO:0000256" key="11">
    <source>
        <dbReference type="ARBA" id="ARBA00022741"/>
    </source>
</evidence>
<dbReference type="GO" id="GO:0071363">
    <property type="term" value="P:cellular response to growth factor stimulus"/>
    <property type="evidence" value="ECO:0007669"/>
    <property type="project" value="TreeGrafter"/>
</dbReference>
<feature type="binding site" evidence="18">
    <location>
        <position position="181"/>
    </location>
    <ligand>
        <name>ATP</name>
        <dbReference type="ChEBI" id="CHEBI:30616"/>
    </ligand>
</feature>
<accession>A0A5N5T244</accession>
<dbReference type="Gene3D" id="2.10.60.10">
    <property type="entry name" value="CD59"/>
    <property type="match status" value="1"/>
</dbReference>
<dbReference type="GO" id="GO:0043235">
    <property type="term" value="C:receptor complex"/>
    <property type="evidence" value="ECO:0007669"/>
    <property type="project" value="TreeGrafter"/>
</dbReference>
<organism evidence="23 24">
    <name type="scientific">Armadillidium nasatum</name>
    <dbReference type="NCBI Taxonomy" id="96803"/>
    <lineage>
        <taxon>Eukaryota</taxon>
        <taxon>Metazoa</taxon>
        <taxon>Ecdysozoa</taxon>
        <taxon>Arthropoda</taxon>
        <taxon>Crustacea</taxon>
        <taxon>Multicrustacea</taxon>
        <taxon>Malacostraca</taxon>
        <taxon>Eumalacostraca</taxon>
        <taxon>Peracarida</taxon>
        <taxon>Isopoda</taxon>
        <taxon>Oniscidea</taxon>
        <taxon>Crinocheta</taxon>
        <taxon>Armadillidiidae</taxon>
        <taxon>Armadillidium</taxon>
    </lineage>
</organism>
<evidence type="ECO:0000256" key="19">
    <source>
        <dbReference type="RuleBase" id="RU000304"/>
    </source>
</evidence>
<protein>
    <recommendedName>
        <fullName evidence="5">receptor protein serine/threonine kinase</fullName>
        <ecNumber evidence="5">2.7.11.30</ecNumber>
    </recommendedName>
</protein>
<keyword evidence="13 18" id="KW-0067">ATP-binding</keyword>
<evidence type="ECO:0000256" key="1">
    <source>
        <dbReference type="ARBA" id="ARBA00001936"/>
    </source>
</evidence>
<comment type="caution">
    <text evidence="23">The sequence shown here is derived from an EMBL/GenBank/DDBJ whole genome shotgun (WGS) entry which is preliminary data.</text>
</comment>
<dbReference type="InterPro" id="IPR011009">
    <property type="entry name" value="Kinase-like_dom_sf"/>
</dbReference>
<dbReference type="InterPro" id="IPR000719">
    <property type="entry name" value="Prot_kinase_dom"/>
</dbReference>
<keyword evidence="16 20" id="KW-0472">Membrane</keyword>
<feature type="transmembrane region" description="Helical" evidence="20">
    <location>
        <begin position="75"/>
        <end position="95"/>
    </location>
</feature>
<keyword evidence="24" id="KW-1185">Reference proteome</keyword>
<evidence type="ECO:0000256" key="7">
    <source>
        <dbReference type="ARBA" id="ARBA00022679"/>
    </source>
</evidence>
<keyword evidence="14" id="KW-0460">Magnesium</keyword>
<dbReference type="PROSITE" id="PS50011">
    <property type="entry name" value="PROTEIN_KINASE_DOM"/>
    <property type="match status" value="1"/>
</dbReference>
<evidence type="ECO:0000256" key="8">
    <source>
        <dbReference type="ARBA" id="ARBA00022692"/>
    </source>
</evidence>
<dbReference type="GO" id="GO:0005524">
    <property type="term" value="F:ATP binding"/>
    <property type="evidence" value="ECO:0007669"/>
    <property type="project" value="UniProtKB-UniRule"/>
</dbReference>
<dbReference type="EMBL" id="SEYY01013668">
    <property type="protein sequence ID" value="KAB7500544.1"/>
    <property type="molecule type" value="Genomic_DNA"/>
</dbReference>
<keyword evidence="9" id="KW-0479">Metal-binding</keyword>
<keyword evidence="8 20" id="KW-0812">Transmembrane</keyword>
<evidence type="ECO:0000256" key="5">
    <source>
        <dbReference type="ARBA" id="ARBA00012401"/>
    </source>
</evidence>
<dbReference type="InterPro" id="IPR001245">
    <property type="entry name" value="Ser-Thr/Tyr_kinase_cat_dom"/>
</dbReference>
<keyword evidence="7" id="KW-0808">Transferase</keyword>
<dbReference type="InterPro" id="IPR017441">
    <property type="entry name" value="Protein_kinase_ATP_BS"/>
</dbReference>
<sequence>MTITGYQTCTSYSLSKLSRSSALICCRGYLTKHARPKNISCCREYDLCNQDLFPQLDPRQEVGEVPGYEMKLDHIFIMLFLLLGAIFVITIVGIYKCRKRFKKHFEYYKKTSHHACSDFLGSSDSKGNSDMFDQSSGSGSGLSRLVQLTIGKQIEQIRIIGKGRYGEVLLGKWRGESVAVKVFSTTDEASWLREKEIYQTVLLRHENVLGFIAADIRGTASYTQMLLITDYHDLGSLYDYLKLYSLDYSSLYQMTHSIISGLSHLHTEIFGTTGKPAIAHRDIKSKNILVKRRDGECCIADFGLAVKYCSQSGLDYGSNPKVGTRRYMAPELLDDSLNMSWFESLKCADIYSFSLVLWEICRRCAARSGNKHIEAFDYQLPYYDCVSADPSFEDMFQVVCVKRIRPVIPSCWSQDPVRE</sequence>
<comment type="cofactor">
    <cofactor evidence="2">
        <name>Mg(2+)</name>
        <dbReference type="ChEBI" id="CHEBI:18420"/>
    </cofactor>
</comment>
<evidence type="ECO:0000259" key="21">
    <source>
        <dbReference type="PROSITE" id="PS50011"/>
    </source>
</evidence>
<name>A0A5N5T244_9CRUS</name>
<evidence type="ECO:0000256" key="4">
    <source>
        <dbReference type="ARBA" id="ARBA00009605"/>
    </source>
</evidence>
<keyword evidence="6 19" id="KW-0723">Serine/threonine-protein kinase</keyword>
<dbReference type="Proteomes" id="UP000326759">
    <property type="component" value="Unassembled WGS sequence"/>
</dbReference>
<dbReference type="InterPro" id="IPR003605">
    <property type="entry name" value="GS_dom"/>
</dbReference>
<reference evidence="23 24" key="1">
    <citation type="journal article" date="2019" name="PLoS Biol.">
        <title>Sex chromosomes control vertical transmission of feminizing Wolbachia symbionts in an isopod.</title>
        <authorList>
            <person name="Becking T."/>
            <person name="Chebbi M.A."/>
            <person name="Giraud I."/>
            <person name="Moumen B."/>
            <person name="Laverre T."/>
            <person name="Caubet Y."/>
            <person name="Peccoud J."/>
            <person name="Gilbert C."/>
            <person name="Cordaux R."/>
        </authorList>
    </citation>
    <scope>NUCLEOTIDE SEQUENCE [LARGE SCALE GENOMIC DNA]</scope>
    <source>
        <strain evidence="23">ANa2</strain>
        <tissue evidence="23">Whole body excluding digestive tract and cuticle</tissue>
    </source>
</reference>
<dbReference type="AlphaFoldDB" id="A0A5N5T244"/>